<feature type="domain" description="L,D-TPase catalytic" evidence="8">
    <location>
        <begin position="584"/>
        <end position="703"/>
    </location>
</feature>
<feature type="compositionally biased region" description="Polar residues" evidence="7">
    <location>
        <begin position="30"/>
        <end position="52"/>
    </location>
</feature>
<dbReference type="Proteomes" id="UP000824496">
    <property type="component" value="Chromosome"/>
</dbReference>
<dbReference type="Gene3D" id="2.40.440.10">
    <property type="entry name" value="L,D-transpeptidase catalytic domain-like"/>
    <property type="match status" value="1"/>
</dbReference>
<evidence type="ECO:0000256" key="2">
    <source>
        <dbReference type="ARBA" id="ARBA00022679"/>
    </source>
</evidence>
<keyword evidence="10" id="KW-1185">Reference proteome</keyword>
<evidence type="ECO:0000313" key="9">
    <source>
        <dbReference type="EMBL" id="BDA65064.1"/>
    </source>
</evidence>
<evidence type="ECO:0000256" key="7">
    <source>
        <dbReference type="SAM" id="MobiDB-lite"/>
    </source>
</evidence>
<dbReference type="InterPro" id="IPR038063">
    <property type="entry name" value="Transpep_catalytic_dom"/>
</dbReference>
<evidence type="ECO:0000256" key="5">
    <source>
        <dbReference type="ARBA" id="ARBA00023316"/>
    </source>
</evidence>
<dbReference type="RefSeq" id="WP_223907729.1">
    <property type="nucleotide sequence ID" value="NZ_AP025017.1"/>
</dbReference>
<organism evidence="9 10">
    <name type="scientific">Actinomyces capricornis</name>
    <dbReference type="NCBI Taxonomy" id="2755559"/>
    <lineage>
        <taxon>Bacteria</taxon>
        <taxon>Bacillati</taxon>
        <taxon>Actinomycetota</taxon>
        <taxon>Actinomycetes</taxon>
        <taxon>Actinomycetales</taxon>
        <taxon>Actinomycetaceae</taxon>
        <taxon>Actinomyces</taxon>
    </lineage>
</organism>
<feature type="active site" description="Nucleophile" evidence="6">
    <location>
        <position position="679"/>
    </location>
</feature>
<evidence type="ECO:0000256" key="3">
    <source>
        <dbReference type="ARBA" id="ARBA00022960"/>
    </source>
</evidence>
<accession>A0ABM7UCZ6</accession>
<proteinExistence type="predicted"/>
<feature type="active site" description="Proton donor/acceptor" evidence="6">
    <location>
        <position position="663"/>
    </location>
</feature>
<reference evidence="9 10" key="1">
    <citation type="submission" date="2021-08" db="EMBL/GenBank/DDBJ databases">
        <title>Whole genome sequence of novel Actinomyces species strain MAS-1.</title>
        <authorList>
            <person name="Saito M."/>
            <person name="Kuwahara N."/>
            <person name="Takizawa T."/>
            <person name="Gotouda H."/>
            <person name="Ochiai T."/>
        </authorList>
    </citation>
    <scope>NUCLEOTIDE SEQUENCE [LARGE SCALE GENOMIC DNA]</scope>
    <source>
        <strain evidence="9 10">MAS-1</strain>
    </source>
</reference>
<gene>
    <name evidence="9" type="ORF">MANAM107_18980</name>
</gene>
<dbReference type="PANTHER" id="PTHR30582">
    <property type="entry name" value="L,D-TRANSPEPTIDASE"/>
    <property type="match status" value="1"/>
</dbReference>
<keyword evidence="3 6" id="KW-0133">Cell shape</keyword>
<dbReference type="InterPro" id="IPR050979">
    <property type="entry name" value="LD-transpeptidase"/>
</dbReference>
<evidence type="ECO:0000256" key="4">
    <source>
        <dbReference type="ARBA" id="ARBA00022984"/>
    </source>
</evidence>
<evidence type="ECO:0000256" key="1">
    <source>
        <dbReference type="ARBA" id="ARBA00004752"/>
    </source>
</evidence>
<feature type="compositionally biased region" description="Low complexity" evidence="7">
    <location>
        <begin position="7"/>
        <end position="20"/>
    </location>
</feature>
<comment type="pathway">
    <text evidence="1 6">Cell wall biogenesis; peptidoglycan biosynthesis.</text>
</comment>
<keyword evidence="2" id="KW-0808">Transferase</keyword>
<dbReference type="PROSITE" id="PS52029">
    <property type="entry name" value="LD_TPASE"/>
    <property type="match status" value="1"/>
</dbReference>
<dbReference type="PANTHER" id="PTHR30582:SF2">
    <property type="entry name" value="L,D-TRANSPEPTIDASE YCIB-RELATED"/>
    <property type="match status" value="1"/>
</dbReference>
<dbReference type="SUPFAM" id="SSF141523">
    <property type="entry name" value="L,D-transpeptidase catalytic domain-like"/>
    <property type="match status" value="1"/>
</dbReference>
<keyword evidence="5 6" id="KW-0961">Cell wall biogenesis/degradation</keyword>
<evidence type="ECO:0000313" key="10">
    <source>
        <dbReference type="Proteomes" id="UP000824496"/>
    </source>
</evidence>
<sequence>MSSDEFPAGGPTGADAAPEEPGSRAPQRTAVLSTPYGQSTGLRSTEPASAQEESPAPGQAPDWDHWDTALDENAADPDPATPLRPAPGATSMSAATPQEAPLDPVDSAGGADSTAPEGAQANRAPEDTEGAEEAAGTAGHPARSEQATTVVPAVVEPAPQDQAAPAAPRSRILDGPLQEVGDEAGAGDTDDLAPQDAAAAEAVAGGALLDGEPQKDEDEPLYDAGPRRRRWPVWVAAASFLLLAGVGAGGYAYASHYADHAVPGTTVAGTDVAGRSRQEIVEIIESRAQGATVSISGDVQATASLADLGATVDAQATADAVMARGESVVSRFEALLGGQSVPVVVSTNEQTAADYAVSLIPSDQAKAINATVVLGEDGQTFSTTPASSGTSLDSGAIATAAKEAAGSLSPTSVAVSFGVSEPAVSDADAQKVADQANAWVSQDVTITVPATSDQEEATYTADAAEKASWITLTTSVDAAPTLSVDSGRVSQWVSAQAEEANVEPINGKRNVTTKGTVVATPLEAEDGRTVSNAETVATDIVTNLGQGRAYTGSFEATVVKATWDERTIADGAEKLVYQAAPGEKWIDVNLANYTVTAYEGATVVYGPVTMVDGAKETPTVTGTYQVYLQYPSQTMEGDNVDGTRYRTEDVPWVTYFYSGYAFHGAPWRSDFGYSASHGCVNMPSSDAQWIYNWVEIGTTVVSH</sequence>
<name>A0ABM7UCZ6_9ACTO</name>
<keyword evidence="4 6" id="KW-0573">Peptidoglycan synthesis</keyword>
<protein>
    <recommendedName>
        <fullName evidence="8">L,D-TPase catalytic domain-containing protein</fullName>
    </recommendedName>
</protein>
<dbReference type="Pfam" id="PF03734">
    <property type="entry name" value="YkuD"/>
    <property type="match status" value="1"/>
</dbReference>
<dbReference type="EMBL" id="AP025017">
    <property type="protein sequence ID" value="BDA65064.1"/>
    <property type="molecule type" value="Genomic_DNA"/>
</dbReference>
<dbReference type="InterPro" id="IPR005490">
    <property type="entry name" value="LD_TPept_cat_dom"/>
</dbReference>
<evidence type="ECO:0000256" key="6">
    <source>
        <dbReference type="PROSITE-ProRule" id="PRU01373"/>
    </source>
</evidence>
<evidence type="ECO:0000259" key="8">
    <source>
        <dbReference type="PROSITE" id="PS52029"/>
    </source>
</evidence>
<dbReference type="CDD" id="cd16913">
    <property type="entry name" value="YkuD_like"/>
    <property type="match status" value="1"/>
</dbReference>
<feature type="compositionally biased region" description="Low complexity" evidence="7">
    <location>
        <begin position="133"/>
        <end position="168"/>
    </location>
</feature>
<feature type="region of interest" description="Disordered" evidence="7">
    <location>
        <begin position="1"/>
        <end position="173"/>
    </location>
</feature>